<gene>
    <name evidence="2" type="ORF">SAMN05444004_1019</name>
</gene>
<evidence type="ECO:0008006" key="4">
    <source>
        <dbReference type="Google" id="ProtNLM"/>
    </source>
</evidence>
<evidence type="ECO:0000313" key="3">
    <source>
        <dbReference type="Proteomes" id="UP000198914"/>
    </source>
</evidence>
<sequence>MKNLFLTTAVLALVANAGLAQDATSTAPSATLEAPAAGTDVPGPDVAAQNADTMHTDSGNRSMYGLFADTAVRDLVGKNVLDSTGEDVGEIEILIRKGGAFRSLLALAVYWGWANMTLRSL</sequence>
<organism evidence="2 3">
    <name type="scientific">Jannaschia faecimaris</name>
    <dbReference type="NCBI Taxonomy" id="1244108"/>
    <lineage>
        <taxon>Bacteria</taxon>
        <taxon>Pseudomonadati</taxon>
        <taxon>Pseudomonadota</taxon>
        <taxon>Alphaproteobacteria</taxon>
        <taxon>Rhodobacterales</taxon>
        <taxon>Roseobacteraceae</taxon>
        <taxon>Jannaschia</taxon>
    </lineage>
</organism>
<keyword evidence="3" id="KW-1185">Reference proteome</keyword>
<evidence type="ECO:0000256" key="1">
    <source>
        <dbReference type="SAM" id="SignalP"/>
    </source>
</evidence>
<dbReference type="OrthoDB" id="7876889at2"/>
<evidence type="ECO:0000313" key="2">
    <source>
        <dbReference type="EMBL" id="SDY27071.1"/>
    </source>
</evidence>
<keyword evidence="1" id="KW-0732">Signal</keyword>
<dbReference type="STRING" id="1244108.SAMN05444004_1019"/>
<protein>
    <recommendedName>
        <fullName evidence="4">PRC-barrel domain-containing protein</fullName>
    </recommendedName>
</protein>
<dbReference type="Proteomes" id="UP000198914">
    <property type="component" value="Unassembled WGS sequence"/>
</dbReference>
<accession>A0A1H3IHD3</accession>
<name>A0A1H3IHD3_9RHOB</name>
<reference evidence="3" key="1">
    <citation type="submission" date="2016-10" db="EMBL/GenBank/DDBJ databases">
        <authorList>
            <person name="Varghese N."/>
            <person name="Submissions S."/>
        </authorList>
    </citation>
    <scope>NUCLEOTIDE SEQUENCE [LARGE SCALE GENOMIC DNA]</scope>
    <source>
        <strain evidence="3">DSM 100420</strain>
    </source>
</reference>
<proteinExistence type="predicted"/>
<feature type="signal peptide" evidence="1">
    <location>
        <begin position="1"/>
        <end position="20"/>
    </location>
</feature>
<feature type="chain" id="PRO_5011479112" description="PRC-barrel domain-containing protein" evidence="1">
    <location>
        <begin position="21"/>
        <end position="121"/>
    </location>
</feature>
<dbReference type="AlphaFoldDB" id="A0A1H3IHD3"/>
<dbReference type="EMBL" id="FNPX01000001">
    <property type="protein sequence ID" value="SDY27071.1"/>
    <property type="molecule type" value="Genomic_DNA"/>
</dbReference>
<dbReference type="RefSeq" id="WP_092640406.1">
    <property type="nucleotide sequence ID" value="NZ_FNPX01000001.1"/>
</dbReference>